<dbReference type="EMBL" id="CVMT01000010">
    <property type="protein sequence ID" value="CRG91809.1"/>
    <property type="molecule type" value="Genomic_DNA"/>
</dbReference>
<dbReference type="CDD" id="cd12148">
    <property type="entry name" value="fungal_TF_MHR"/>
    <property type="match status" value="1"/>
</dbReference>
<name>A0A0U1M8B2_TALIS</name>
<reference evidence="4 5" key="1">
    <citation type="submission" date="2015-04" db="EMBL/GenBank/DDBJ databases">
        <authorList>
            <person name="Syromyatnikov M.Y."/>
            <person name="Popov V.N."/>
        </authorList>
    </citation>
    <scope>NUCLEOTIDE SEQUENCE [LARGE SCALE GENOMIC DNA]</scope>
    <source>
        <strain evidence="4">WF-38-12</strain>
    </source>
</reference>
<dbReference type="PANTHER" id="PTHR47425:SF2">
    <property type="entry name" value="FARB-RELATED"/>
    <property type="match status" value="1"/>
</dbReference>
<evidence type="ECO:0000313" key="4">
    <source>
        <dbReference type="EMBL" id="CRG91809.1"/>
    </source>
</evidence>
<dbReference type="STRING" id="28573.A0A0U1M8B2"/>
<feature type="compositionally biased region" description="Basic and acidic residues" evidence="2">
    <location>
        <begin position="1"/>
        <end position="18"/>
    </location>
</feature>
<sequence length="704" mass="79514">MDGRDDCAVRSKVSDRSETTSQIANNNNDKLVEPATDLAYMDNVPFLDELKAPAFPDNTARDIPMVGMFDSMYNLDCDSNPSDGNVIYSSYSFLDVGHLSSLPKGDVEFLISKRCLHVPRKDALDEFVKQYFTVVHPFVPLINEAEFWRLYMGTGNSKKMSLFVFQAMLFSCCAFVPLEILQRCGFEDKRGARRELYKRAKTLFNLDAEDRCLAKAQGALLLSHHTSAEDPQAASIWLATAIRIAMTLESYPMLPSDDVDKPLTKRLWWAILLRDRSLSLGLRRHPQVTATNFMADANSLHEAEFEDEIRNSRVFYSNVKRQLFAALQEQCRLAVLLNDGLAIVFPPPGPLPQSHTTKEGKEKRGILQMVKSQLAQWKEQSAFFPSETSPSLHDSPDNPQSSAQISIAHFEALLVENTDRTVEKDYAIQIQEIAKNLRVAIDGLTSTIEYFTVRNTTGMLPLSVLAYAGMPLVLSAINLKLSPSYSQMLVRRNRLNTFAEVIRQSRLLYDVTDIVVAGTNQILQLAYAITKELFLRRKIPRYTNSSTSPALESRATSWDEAYLRYPRAYLYISQSVEYSLSVGRLPTEVALPEQVRHVPSIVLGTRLPWAIQSSPARHALTEKPHYEVCLTEERESEVVFGLDPILEEQHLFENWEGQNIHEDGGLPRVSQTFNSSSLTLSRCQKNQYDAGANVNLDYFDVEPV</sequence>
<proteinExistence type="predicted"/>
<dbReference type="GO" id="GO:0008270">
    <property type="term" value="F:zinc ion binding"/>
    <property type="evidence" value="ECO:0007669"/>
    <property type="project" value="InterPro"/>
</dbReference>
<dbReference type="Proteomes" id="UP000054383">
    <property type="component" value="Unassembled WGS sequence"/>
</dbReference>
<dbReference type="AlphaFoldDB" id="A0A0U1M8B2"/>
<dbReference type="GO" id="GO:0003677">
    <property type="term" value="F:DNA binding"/>
    <property type="evidence" value="ECO:0007669"/>
    <property type="project" value="InterPro"/>
</dbReference>
<gene>
    <name evidence="4" type="ORF">PISL3812_08863</name>
</gene>
<keyword evidence="4" id="KW-0675">Receptor</keyword>
<evidence type="ECO:0000259" key="3">
    <source>
        <dbReference type="SMART" id="SM00906"/>
    </source>
</evidence>
<organism evidence="4 5">
    <name type="scientific">Talaromyces islandicus</name>
    <name type="common">Penicillium islandicum</name>
    <dbReference type="NCBI Taxonomy" id="28573"/>
    <lineage>
        <taxon>Eukaryota</taxon>
        <taxon>Fungi</taxon>
        <taxon>Dikarya</taxon>
        <taxon>Ascomycota</taxon>
        <taxon>Pezizomycotina</taxon>
        <taxon>Eurotiomycetes</taxon>
        <taxon>Eurotiomycetidae</taxon>
        <taxon>Eurotiales</taxon>
        <taxon>Trichocomaceae</taxon>
        <taxon>Talaromyces</taxon>
        <taxon>Talaromyces sect. Islandici</taxon>
    </lineage>
</organism>
<dbReference type="SMART" id="SM00906">
    <property type="entry name" value="Fungal_trans"/>
    <property type="match status" value="1"/>
</dbReference>
<evidence type="ECO:0000256" key="1">
    <source>
        <dbReference type="ARBA" id="ARBA00023242"/>
    </source>
</evidence>
<accession>A0A0U1M8B2</accession>
<dbReference type="OrthoDB" id="4222129at2759"/>
<dbReference type="InterPro" id="IPR007219">
    <property type="entry name" value="XnlR_reg_dom"/>
</dbReference>
<keyword evidence="5" id="KW-1185">Reference proteome</keyword>
<evidence type="ECO:0000256" key="2">
    <source>
        <dbReference type="SAM" id="MobiDB-lite"/>
    </source>
</evidence>
<dbReference type="OMA" id="RMITQIV"/>
<dbReference type="Pfam" id="PF04082">
    <property type="entry name" value="Fungal_trans"/>
    <property type="match status" value="1"/>
</dbReference>
<dbReference type="InterPro" id="IPR052761">
    <property type="entry name" value="Fungal_Detox/Toxin_TFs"/>
</dbReference>
<dbReference type="PANTHER" id="PTHR47425">
    <property type="entry name" value="FARB-RELATED"/>
    <property type="match status" value="1"/>
</dbReference>
<keyword evidence="1" id="KW-0539">Nucleus</keyword>
<protein>
    <submittedName>
        <fullName evidence="4">Leptin receptor</fullName>
    </submittedName>
</protein>
<feature type="domain" description="Xylanolytic transcriptional activator regulatory" evidence="3">
    <location>
        <begin position="234"/>
        <end position="308"/>
    </location>
</feature>
<feature type="region of interest" description="Disordered" evidence="2">
    <location>
        <begin position="1"/>
        <end position="21"/>
    </location>
</feature>
<dbReference type="GO" id="GO:0006351">
    <property type="term" value="P:DNA-templated transcription"/>
    <property type="evidence" value="ECO:0007669"/>
    <property type="project" value="InterPro"/>
</dbReference>
<evidence type="ECO:0000313" key="5">
    <source>
        <dbReference type="Proteomes" id="UP000054383"/>
    </source>
</evidence>